<keyword evidence="2" id="KW-1185">Reference proteome</keyword>
<sequence length="206" mass="23725">MPSCIFFVTRRKKDMVAVVIITTSGESVVRLLISKSKVAPLFQRLTIARLELCGALLANRLYGVITKAFAQDMPCYMWTDSLTTWYWIQSPHTRWKTFVANRTAKIKELTRGVQWRHVLGVENPADLDSRDCDPAVFMQRESLWLSGPIWLSQHENCWPTTPASKTIIVEEQRTVELVATSEKEERFSDGFFSRCSTYNMLRRVVA</sequence>
<dbReference type="Proteomes" id="UP000076408">
    <property type="component" value="Unassembled WGS sequence"/>
</dbReference>
<dbReference type="VEuPathDB" id="VectorBase:ASTEI20_035557"/>
<dbReference type="Pfam" id="PF05380">
    <property type="entry name" value="Peptidase_A17"/>
    <property type="match status" value="1"/>
</dbReference>
<dbReference type="STRING" id="30069.A0A182YRP1"/>
<dbReference type="VEuPathDB" id="VectorBase:ASTE008229"/>
<evidence type="ECO:0000313" key="1">
    <source>
        <dbReference type="EnsemblMetazoa" id="ASTEI11127-PA"/>
    </source>
</evidence>
<dbReference type="VEuPathDB" id="VectorBase:ASTEI11127"/>
<dbReference type="EnsemblMetazoa" id="ASTEI11127-RA">
    <property type="protein sequence ID" value="ASTEI11127-PA"/>
    <property type="gene ID" value="ASTEI11127"/>
</dbReference>
<reference evidence="2" key="1">
    <citation type="journal article" date="2014" name="Genome Biol.">
        <title>Genome analysis of a major urban malaria vector mosquito, Anopheles stephensi.</title>
        <authorList>
            <person name="Jiang X."/>
            <person name="Peery A."/>
            <person name="Hall A.B."/>
            <person name="Sharma A."/>
            <person name="Chen X.G."/>
            <person name="Waterhouse R.M."/>
            <person name="Komissarov A."/>
            <person name="Riehle M.M."/>
            <person name="Shouche Y."/>
            <person name="Sharakhova M.V."/>
            <person name="Lawson D."/>
            <person name="Pakpour N."/>
            <person name="Arensburger P."/>
            <person name="Davidson V.L."/>
            <person name="Eiglmeier K."/>
            <person name="Emrich S."/>
            <person name="George P."/>
            <person name="Kennedy R.C."/>
            <person name="Mane S.P."/>
            <person name="Maslen G."/>
            <person name="Oringanje C."/>
            <person name="Qi Y."/>
            <person name="Settlage R."/>
            <person name="Tojo M."/>
            <person name="Tubio J.M."/>
            <person name="Unger M.F."/>
            <person name="Wang B."/>
            <person name="Vernick K.D."/>
            <person name="Ribeiro J.M."/>
            <person name="James A.A."/>
            <person name="Michel K."/>
            <person name="Riehle M.A."/>
            <person name="Luckhart S."/>
            <person name="Sharakhov I.V."/>
            <person name="Tu Z."/>
        </authorList>
    </citation>
    <scope>NUCLEOTIDE SEQUENCE [LARGE SCALE GENOMIC DNA]</scope>
    <source>
        <strain evidence="2">Indian</strain>
    </source>
</reference>
<proteinExistence type="predicted"/>
<accession>A0A182YRP1</accession>
<evidence type="ECO:0000313" key="2">
    <source>
        <dbReference type="Proteomes" id="UP000076408"/>
    </source>
</evidence>
<dbReference type="PANTHER" id="PTHR47331">
    <property type="entry name" value="PHD-TYPE DOMAIN-CONTAINING PROTEIN"/>
    <property type="match status" value="1"/>
</dbReference>
<name>A0A182YRP1_ANOST</name>
<dbReference type="OMA" id="ENCDVIN"/>
<protein>
    <submittedName>
        <fullName evidence="1">Uncharacterized protein</fullName>
    </submittedName>
</protein>
<reference evidence="1" key="2">
    <citation type="submission" date="2020-05" db="UniProtKB">
        <authorList>
            <consortium name="EnsemblMetazoa"/>
        </authorList>
    </citation>
    <scope>IDENTIFICATION</scope>
    <source>
        <strain evidence="1">Indian</strain>
    </source>
</reference>
<organism evidence="1 2">
    <name type="scientific">Anopheles stephensi</name>
    <name type="common">Indo-Pakistan malaria mosquito</name>
    <dbReference type="NCBI Taxonomy" id="30069"/>
    <lineage>
        <taxon>Eukaryota</taxon>
        <taxon>Metazoa</taxon>
        <taxon>Ecdysozoa</taxon>
        <taxon>Arthropoda</taxon>
        <taxon>Hexapoda</taxon>
        <taxon>Insecta</taxon>
        <taxon>Pterygota</taxon>
        <taxon>Neoptera</taxon>
        <taxon>Endopterygota</taxon>
        <taxon>Diptera</taxon>
        <taxon>Nematocera</taxon>
        <taxon>Culicoidea</taxon>
        <taxon>Culicidae</taxon>
        <taxon>Anophelinae</taxon>
        <taxon>Anopheles</taxon>
    </lineage>
</organism>
<dbReference type="AlphaFoldDB" id="A0A182YRP1"/>
<dbReference type="InterPro" id="IPR008042">
    <property type="entry name" value="Retrotrans_Pao"/>
</dbReference>